<sequence>MKKVLKKSFVLSLIVFSIFSTGNLLNTTSADSSETQTTPKVEVVYRTTGNGSGIGGW</sequence>
<proteinExistence type="predicted"/>
<dbReference type="EMBL" id="JBBKAR010000033">
    <property type="protein sequence ID" value="MEJ8304490.1"/>
    <property type="molecule type" value="Genomic_DNA"/>
</dbReference>
<protein>
    <submittedName>
        <fullName evidence="1">Uncharacterized protein</fullName>
    </submittedName>
</protein>
<organism evidence="1 2">
    <name type="scientific">Saccharibacillus sacchari</name>
    <dbReference type="NCBI Taxonomy" id="456493"/>
    <lineage>
        <taxon>Bacteria</taxon>
        <taxon>Bacillati</taxon>
        <taxon>Bacillota</taxon>
        <taxon>Bacilli</taxon>
        <taxon>Bacillales</taxon>
        <taxon>Paenibacillaceae</taxon>
        <taxon>Saccharibacillus</taxon>
    </lineage>
</organism>
<comment type="caution">
    <text evidence="1">The sequence shown here is derived from an EMBL/GenBank/DDBJ whole genome shotgun (WGS) entry which is preliminary data.</text>
</comment>
<evidence type="ECO:0000313" key="1">
    <source>
        <dbReference type="EMBL" id="MEJ8304490.1"/>
    </source>
</evidence>
<reference evidence="1" key="1">
    <citation type="submission" date="2024-03" db="EMBL/GenBank/DDBJ databases">
        <title>Whole genome sequecning of epiphytes from Marcgravia umbellata leaves.</title>
        <authorList>
            <person name="Kumar G."/>
            <person name="Savka M.A."/>
        </authorList>
    </citation>
    <scope>NUCLEOTIDE SEQUENCE</scope>
    <source>
        <strain evidence="1">RIT_BL5</strain>
    </source>
</reference>
<gene>
    <name evidence="1" type="ORF">WKI47_11350</name>
</gene>
<keyword evidence="2" id="KW-1185">Reference proteome</keyword>
<dbReference type="Proteomes" id="UP001380953">
    <property type="component" value="Unassembled WGS sequence"/>
</dbReference>
<accession>A0ACC6PC07</accession>
<name>A0ACC6PC07_9BACL</name>
<evidence type="ECO:0000313" key="2">
    <source>
        <dbReference type="Proteomes" id="UP001380953"/>
    </source>
</evidence>